<gene>
    <name evidence="7" type="ORF">F1728_28180</name>
</gene>
<keyword evidence="3" id="KW-0804">Transcription</keyword>
<protein>
    <submittedName>
        <fullName evidence="7">Response regulator transcription factor</fullName>
    </submittedName>
</protein>
<evidence type="ECO:0000313" key="8">
    <source>
        <dbReference type="Proteomes" id="UP000427281"/>
    </source>
</evidence>
<dbReference type="SUPFAM" id="SSF52172">
    <property type="entry name" value="CheY-like"/>
    <property type="match status" value="1"/>
</dbReference>
<dbReference type="GO" id="GO:0000160">
    <property type="term" value="P:phosphorelay signal transduction system"/>
    <property type="evidence" value="ECO:0007669"/>
    <property type="project" value="InterPro"/>
</dbReference>
<evidence type="ECO:0000259" key="6">
    <source>
        <dbReference type="PROSITE" id="PS50110"/>
    </source>
</evidence>
<dbReference type="Pfam" id="PF00072">
    <property type="entry name" value="Response_reg"/>
    <property type="match status" value="1"/>
</dbReference>
<dbReference type="SMART" id="SM00421">
    <property type="entry name" value="HTH_LUXR"/>
    <property type="match status" value="1"/>
</dbReference>
<feature type="modified residue" description="4-aspartylphosphate" evidence="4">
    <location>
        <position position="54"/>
    </location>
</feature>
<dbReference type="Gene3D" id="1.10.10.10">
    <property type="entry name" value="Winged helix-like DNA-binding domain superfamily/Winged helix DNA-binding domain"/>
    <property type="match status" value="1"/>
</dbReference>
<dbReference type="InterPro" id="IPR016032">
    <property type="entry name" value="Sig_transdc_resp-reg_C-effctor"/>
</dbReference>
<evidence type="ECO:0000256" key="4">
    <source>
        <dbReference type="PROSITE-ProRule" id="PRU00169"/>
    </source>
</evidence>
<dbReference type="InterPro" id="IPR000792">
    <property type="entry name" value="Tscrpt_reg_LuxR_C"/>
</dbReference>
<keyword evidence="2" id="KW-0238">DNA-binding</keyword>
<evidence type="ECO:0000259" key="5">
    <source>
        <dbReference type="PROSITE" id="PS50043"/>
    </source>
</evidence>
<keyword evidence="1" id="KW-0805">Transcription regulation</keyword>
<evidence type="ECO:0000313" key="7">
    <source>
        <dbReference type="EMBL" id="QGQ26318.1"/>
    </source>
</evidence>
<keyword evidence="4" id="KW-0597">Phosphoprotein</keyword>
<evidence type="ECO:0000256" key="1">
    <source>
        <dbReference type="ARBA" id="ARBA00023015"/>
    </source>
</evidence>
<dbReference type="GO" id="GO:0003677">
    <property type="term" value="F:DNA binding"/>
    <property type="evidence" value="ECO:0007669"/>
    <property type="project" value="UniProtKB-KW"/>
</dbReference>
<name>A0A6I6AJ53_9PLAN</name>
<keyword evidence="8" id="KW-1185">Reference proteome</keyword>
<dbReference type="Pfam" id="PF00196">
    <property type="entry name" value="GerE"/>
    <property type="match status" value="1"/>
</dbReference>
<dbReference type="SMART" id="SM00448">
    <property type="entry name" value="REC"/>
    <property type="match status" value="1"/>
</dbReference>
<dbReference type="PROSITE" id="PS50110">
    <property type="entry name" value="RESPONSE_REGULATORY"/>
    <property type="match status" value="1"/>
</dbReference>
<dbReference type="PROSITE" id="PS50043">
    <property type="entry name" value="HTH_LUXR_2"/>
    <property type="match status" value="1"/>
</dbReference>
<dbReference type="InterPro" id="IPR036388">
    <property type="entry name" value="WH-like_DNA-bd_sf"/>
</dbReference>
<organism evidence="7 8">
    <name type="scientific">Gimesia benthica</name>
    <dbReference type="NCBI Taxonomy" id="2608982"/>
    <lineage>
        <taxon>Bacteria</taxon>
        <taxon>Pseudomonadati</taxon>
        <taxon>Planctomycetota</taxon>
        <taxon>Planctomycetia</taxon>
        <taxon>Planctomycetales</taxon>
        <taxon>Planctomycetaceae</taxon>
        <taxon>Gimesia</taxon>
    </lineage>
</organism>
<dbReference type="GO" id="GO:0006355">
    <property type="term" value="P:regulation of DNA-templated transcription"/>
    <property type="evidence" value="ECO:0007669"/>
    <property type="project" value="InterPro"/>
</dbReference>
<evidence type="ECO:0000256" key="3">
    <source>
        <dbReference type="ARBA" id="ARBA00023163"/>
    </source>
</evidence>
<dbReference type="KEGG" id="gim:F1728_28180"/>
<dbReference type="PANTHER" id="PTHR44688">
    <property type="entry name" value="DNA-BINDING TRANSCRIPTIONAL ACTIVATOR DEVR_DOSR"/>
    <property type="match status" value="1"/>
</dbReference>
<evidence type="ECO:0000256" key="2">
    <source>
        <dbReference type="ARBA" id="ARBA00023125"/>
    </source>
</evidence>
<dbReference type="PRINTS" id="PR00038">
    <property type="entry name" value="HTHLUXR"/>
</dbReference>
<dbReference type="PANTHER" id="PTHR44688:SF16">
    <property type="entry name" value="DNA-BINDING TRANSCRIPTIONAL ACTIVATOR DEVR_DOSR"/>
    <property type="match status" value="1"/>
</dbReference>
<dbReference type="Proteomes" id="UP000427281">
    <property type="component" value="Chromosome"/>
</dbReference>
<feature type="domain" description="HTH luxR-type" evidence="5">
    <location>
        <begin position="136"/>
        <end position="201"/>
    </location>
</feature>
<dbReference type="AlphaFoldDB" id="A0A6I6AJ53"/>
<dbReference type="CDD" id="cd06170">
    <property type="entry name" value="LuxR_C_like"/>
    <property type="match status" value="1"/>
</dbReference>
<accession>A0A6I6AJ53</accession>
<proteinExistence type="predicted"/>
<reference evidence="7 8" key="1">
    <citation type="submission" date="2019-09" db="EMBL/GenBank/DDBJ databases">
        <title>Gimesia benthica sp. nov., a novel bacterium isolated from deep-sea water of the Northwest Indian Ocean.</title>
        <authorList>
            <person name="Dai X."/>
        </authorList>
    </citation>
    <scope>NUCLEOTIDE SEQUENCE [LARGE SCALE GENOMIC DNA]</scope>
    <source>
        <strain evidence="7 8">E7</strain>
    </source>
</reference>
<dbReference type="InterPro" id="IPR011006">
    <property type="entry name" value="CheY-like_superfamily"/>
</dbReference>
<dbReference type="EMBL" id="CP043930">
    <property type="protein sequence ID" value="QGQ26318.1"/>
    <property type="molecule type" value="Genomic_DNA"/>
</dbReference>
<dbReference type="SUPFAM" id="SSF46894">
    <property type="entry name" value="C-terminal effector domain of the bipartite response regulators"/>
    <property type="match status" value="1"/>
</dbReference>
<sequence>MSDFVVYVIDDDLDVLDSIATLLSTSGYEVKTYHNVYEFLESKENSTPGCVLIDLVMPEICGIESMELIRKQRLFYPVVMMSAYGDIEKAVSAVKLGACDYLEKPFEKEKCIKAIEYARSQLNEEGGPADADSQEYLELYDNLTRREKQVFHLIADGQAGKQIANAMSISYRTMEKHKANVLNKLGISSATDIVHILYKNQRPARFSERRERRLSSILSYSNSH</sequence>
<dbReference type="Gene3D" id="3.40.50.2300">
    <property type="match status" value="1"/>
</dbReference>
<dbReference type="RefSeq" id="WP_155366810.1">
    <property type="nucleotide sequence ID" value="NZ_CP043930.1"/>
</dbReference>
<feature type="domain" description="Response regulatory" evidence="6">
    <location>
        <begin position="5"/>
        <end position="119"/>
    </location>
</feature>
<dbReference type="InterPro" id="IPR001789">
    <property type="entry name" value="Sig_transdc_resp-reg_receiver"/>
</dbReference>